<keyword evidence="1" id="KW-0496">Mitochondrion</keyword>
<feature type="compositionally biased region" description="Polar residues" evidence="2">
    <location>
        <begin position="206"/>
        <end position="217"/>
    </location>
</feature>
<sequence>MAPLAFRPLLRSSIRARYSYICPHCRHYASASTPSAPPLLLRIRSDLKTAMQQKDKTRLAVVRALLADVTNAAKTSSPIQTDMQLLSLLRKRVAAAQTAKAEFAGAGRQDLVEQEEQQAKVLEEYAGGVETLGADSVRDAVQRVVDEGKAALAAGAKAANKGDVLKKLLGAGGSLEGKNVERSEVARIVKQIMGQTPCDSLEAAQTARSHQPSTPDA</sequence>
<dbReference type="GO" id="GO:0016884">
    <property type="term" value="F:carbon-nitrogen ligase activity, with glutamine as amido-N-donor"/>
    <property type="evidence" value="ECO:0007669"/>
    <property type="project" value="UniProtKB-UniRule"/>
</dbReference>
<dbReference type="InterPro" id="IPR042184">
    <property type="entry name" value="YqeY/Aim41_N"/>
</dbReference>
<evidence type="ECO:0000313" key="4">
    <source>
        <dbReference type="Proteomes" id="UP001175353"/>
    </source>
</evidence>
<dbReference type="AlphaFoldDB" id="A0AAN6HB02"/>
<dbReference type="SUPFAM" id="SSF89095">
    <property type="entry name" value="GatB/YqeY motif"/>
    <property type="match status" value="1"/>
</dbReference>
<evidence type="ECO:0000256" key="2">
    <source>
        <dbReference type="SAM" id="MobiDB-lite"/>
    </source>
</evidence>
<dbReference type="Pfam" id="PF09424">
    <property type="entry name" value="YqeY"/>
    <property type="match status" value="1"/>
</dbReference>
<comment type="similarity">
    <text evidence="1">Belongs to the AIM41 family.</text>
</comment>
<evidence type="ECO:0000256" key="1">
    <source>
        <dbReference type="RuleBase" id="RU365099"/>
    </source>
</evidence>
<dbReference type="Proteomes" id="UP001175353">
    <property type="component" value="Unassembled WGS sequence"/>
</dbReference>
<dbReference type="InterPro" id="IPR019004">
    <property type="entry name" value="YqeY/Aim41"/>
</dbReference>
<feature type="region of interest" description="Disordered" evidence="2">
    <location>
        <begin position="197"/>
        <end position="217"/>
    </location>
</feature>
<evidence type="ECO:0000313" key="3">
    <source>
        <dbReference type="EMBL" id="KAK0962849.1"/>
    </source>
</evidence>
<dbReference type="PANTHER" id="PTHR28055">
    <property type="entry name" value="ALTERED INHERITANCE OF MITOCHONDRIA PROTEIN 41, MITOCHONDRIAL"/>
    <property type="match status" value="1"/>
</dbReference>
<accession>A0AAN6HB02</accession>
<dbReference type="GO" id="GO:0005739">
    <property type="term" value="C:mitochondrion"/>
    <property type="evidence" value="ECO:0007669"/>
    <property type="project" value="UniProtKB-SubCell"/>
</dbReference>
<comment type="subcellular location">
    <subcellularLocation>
        <location evidence="1">Mitochondrion</location>
    </subcellularLocation>
</comment>
<dbReference type="PANTHER" id="PTHR28055:SF1">
    <property type="entry name" value="ALTERED INHERITANCE OF MITOCHONDRIA PROTEIN 41, MITOCHONDRIAL"/>
    <property type="match status" value="1"/>
</dbReference>
<name>A0AAN6HB02_9PEZI</name>
<comment type="caution">
    <text evidence="3">The sequence shown here is derived from an EMBL/GenBank/DDBJ whole genome shotgun (WGS) entry which is preliminary data.</text>
</comment>
<dbReference type="EMBL" id="JAUJLE010000287">
    <property type="protein sequence ID" value="KAK0962849.1"/>
    <property type="molecule type" value="Genomic_DNA"/>
</dbReference>
<dbReference type="Gene3D" id="1.10.1510.10">
    <property type="entry name" value="Uncharacterised protein YqeY/AIM41 PF09424, N-terminal domain"/>
    <property type="match status" value="1"/>
</dbReference>
<dbReference type="InterPro" id="IPR003789">
    <property type="entry name" value="Asn/Gln_tRNA_amidoTrase-B-like"/>
</dbReference>
<protein>
    <recommendedName>
        <fullName evidence="1">Altered inheritance of mitochondria protein 41</fullName>
    </recommendedName>
</protein>
<reference evidence="3" key="1">
    <citation type="submission" date="2023-06" db="EMBL/GenBank/DDBJ databases">
        <title>Black Yeasts Isolated from many extreme environments.</title>
        <authorList>
            <person name="Coleine C."/>
            <person name="Stajich J.E."/>
            <person name="Selbmann L."/>
        </authorList>
    </citation>
    <scope>NUCLEOTIDE SEQUENCE</scope>
    <source>
        <strain evidence="3">CCFEE 5200</strain>
    </source>
</reference>
<gene>
    <name evidence="1" type="primary">AIM41</name>
    <name evidence="3" type="ORF">LTR91_019287</name>
</gene>
<keyword evidence="4" id="KW-1185">Reference proteome</keyword>
<organism evidence="3 4">
    <name type="scientific">Friedmanniomyces endolithicus</name>
    <dbReference type="NCBI Taxonomy" id="329885"/>
    <lineage>
        <taxon>Eukaryota</taxon>
        <taxon>Fungi</taxon>
        <taxon>Dikarya</taxon>
        <taxon>Ascomycota</taxon>
        <taxon>Pezizomycotina</taxon>
        <taxon>Dothideomycetes</taxon>
        <taxon>Dothideomycetidae</taxon>
        <taxon>Mycosphaerellales</taxon>
        <taxon>Teratosphaeriaceae</taxon>
        <taxon>Friedmanniomyces</taxon>
    </lineage>
</organism>
<proteinExistence type="inferred from homology"/>